<evidence type="ECO:0000313" key="2">
    <source>
        <dbReference type="Proteomes" id="UP001321473"/>
    </source>
</evidence>
<keyword evidence="2" id="KW-1185">Reference proteome</keyword>
<proteinExistence type="predicted"/>
<organism evidence="1 2">
    <name type="scientific">Amblyomma americanum</name>
    <name type="common">Lone star tick</name>
    <dbReference type="NCBI Taxonomy" id="6943"/>
    <lineage>
        <taxon>Eukaryota</taxon>
        <taxon>Metazoa</taxon>
        <taxon>Ecdysozoa</taxon>
        <taxon>Arthropoda</taxon>
        <taxon>Chelicerata</taxon>
        <taxon>Arachnida</taxon>
        <taxon>Acari</taxon>
        <taxon>Parasitiformes</taxon>
        <taxon>Ixodida</taxon>
        <taxon>Ixodoidea</taxon>
        <taxon>Ixodidae</taxon>
        <taxon>Amblyomminae</taxon>
        <taxon>Amblyomma</taxon>
    </lineage>
</organism>
<sequence length="93" mass="10534">MCAIYGYASRSKSSAQKTNTEPGFHCLTKVVTRQCERTKLLSEKRRSVCQARINRKDLKNLDSVPVCIRHFITGRPSSLTDDANPDWAPTQHL</sequence>
<reference evidence="1 2" key="1">
    <citation type="journal article" date="2023" name="Arcadia Sci">
        <title>De novo assembly of a long-read Amblyomma americanum tick genome.</title>
        <authorList>
            <person name="Chou S."/>
            <person name="Poskanzer K.E."/>
            <person name="Rollins M."/>
            <person name="Thuy-Boun P.S."/>
        </authorList>
    </citation>
    <scope>NUCLEOTIDE SEQUENCE [LARGE SCALE GENOMIC DNA]</scope>
    <source>
        <strain evidence="1">F_SG_1</strain>
        <tissue evidence="1">Salivary glands</tissue>
    </source>
</reference>
<comment type="caution">
    <text evidence="1">The sequence shown here is derived from an EMBL/GenBank/DDBJ whole genome shotgun (WGS) entry which is preliminary data.</text>
</comment>
<gene>
    <name evidence="1" type="ORF">V5799_002368</name>
</gene>
<protein>
    <submittedName>
        <fullName evidence="1">Uncharacterized protein</fullName>
    </submittedName>
</protein>
<evidence type="ECO:0000313" key="1">
    <source>
        <dbReference type="EMBL" id="KAK8754929.1"/>
    </source>
</evidence>
<dbReference type="EMBL" id="JARKHS020036834">
    <property type="protein sequence ID" value="KAK8754929.1"/>
    <property type="molecule type" value="Genomic_DNA"/>
</dbReference>
<accession>A0AAQ4CXI9</accession>
<dbReference type="Proteomes" id="UP001321473">
    <property type="component" value="Unassembled WGS sequence"/>
</dbReference>
<name>A0AAQ4CXI9_AMBAM</name>
<dbReference type="AlphaFoldDB" id="A0AAQ4CXI9"/>